<keyword evidence="5" id="KW-1185">Reference proteome</keyword>
<dbReference type="GO" id="GO:0006437">
    <property type="term" value="P:tyrosyl-tRNA aminoacylation"/>
    <property type="evidence" value="ECO:0007669"/>
    <property type="project" value="TreeGrafter"/>
</dbReference>
<dbReference type="Gene3D" id="3.40.50.620">
    <property type="entry name" value="HUPs"/>
    <property type="match status" value="1"/>
</dbReference>
<dbReference type="GO" id="GO:0005737">
    <property type="term" value="C:cytoplasm"/>
    <property type="evidence" value="ECO:0007669"/>
    <property type="project" value="TreeGrafter"/>
</dbReference>
<name>A0A7J7MQX4_9MAGN</name>
<feature type="non-terminal residue" evidence="4">
    <location>
        <position position="1"/>
    </location>
</feature>
<proteinExistence type="predicted"/>
<dbReference type="OrthoDB" id="197206at2759"/>
<dbReference type="EMBL" id="JACGCM010001281">
    <property type="protein sequence ID" value="KAF6157227.1"/>
    <property type="molecule type" value="Genomic_DNA"/>
</dbReference>
<protein>
    <recommendedName>
        <fullName evidence="1">tyrosine--tRNA ligase</fullName>
        <ecNumber evidence="1">6.1.1.1</ecNumber>
    </recommendedName>
    <alternativeName>
        <fullName evidence="2">Tyrosyl-tRNA synthetase</fullName>
    </alternativeName>
</protein>
<comment type="catalytic activity">
    <reaction evidence="3">
        <text>tRNA(Tyr) + L-tyrosine + ATP = L-tyrosyl-tRNA(Tyr) + AMP + diphosphate + H(+)</text>
        <dbReference type="Rhea" id="RHEA:10220"/>
        <dbReference type="Rhea" id="RHEA-COMP:9706"/>
        <dbReference type="Rhea" id="RHEA-COMP:9707"/>
        <dbReference type="ChEBI" id="CHEBI:15378"/>
        <dbReference type="ChEBI" id="CHEBI:30616"/>
        <dbReference type="ChEBI" id="CHEBI:33019"/>
        <dbReference type="ChEBI" id="CHEBI:58315"/>
        <dbReference type="ChEBI" id="CHEBI:78442"/>
        <dbReference type="ChEBI" id="CHEBI:78536"/>
        <dbReference type="ChEBI" id="CHEBI:456215"/>
        <dbReference type="EC" id="6.1.1.1"/>
    </reaction>
</comment>
<dbReference type="SUPFAM" id="SSF52374">
    <property type="entry name" value="Nucleotidylyl transferase"/>
    <property type="match status" value="1"/>
</dbReference>
<sequence length="112" mass="13384">IWNLYVQAQCKPFCVHLFLQANICQLGMDQRKINVLAREYWLYCDVIKRKNKPIILSHRNFLTEEVNVKIKKDFCPPKIVKENPCLEYIEYIVFPWFGTFEVERSEKNGGNK</sequence>
<evidence type="ECO:0000256" key="2">
    <source>
        <dbReference type="ARBA" id="ARBA00033323"/>
    </source>
</evidence>
<organism evidence="4 5">
    <name type="scientific">Kingdonia uniflora</name>
    <dbReference type="NCBI Taxonomy" id="39325"/>
    <lineage>
        <taxon>Eukaryota</taxon>
        <taxon>Viridiplantae</taxon>
        <taxon>Streptophyta</taxon>
        <taxon>Embryophyta</taxon>
        <taxon>Tracheophyta</taxon>
        <taxon>Spermatophyta</taxon>
        <taxon>Magnoliopsida</taxon>
        <taxon>Ranunculales</taxon>
        <taxon>Circaeasteraceae</taxon>
        <taxon>Kingdonia</taxon>
    </lineage>
</organism>
<accession>A0A7J7MQX4</accession>
<comment type="caution">
    <text evidence="4">The sequence shown here is derived from an EMBL/GenBank/DDBJ whole genome shotgun (WGS) entry which is preliminary data.</text>
</comment>
<dbReference type="Proteomes" id="UP000541444">
    <property type="component" value="Unassembled WGS sequence"/>
</dbReference>
<gene>
    <name evidence="4" type="ORF">GIB67_041688</name>
</gene>
<evidence type="ECO:0000256" key="1">
    <source>
        <dbReference type="ARBA" id="ARBA00013160"/>
    </source>
</evidence>
<dbReference type="GO" id="GO:0004831">
    <property type="term" value="F:tyrosine-tRNA ligase activity"/>
    <property type="evidence" value="ECO:0007669"/>
    <property type="project" value="UniProtKB-EC"/>
</dbReference>
<reference evidence="4 5" key="1">
    <citation type="journal article" date="2020" name="IScience">
        <title>Genome Sequencing of the Endangered Kingdonia uniflora (Circaeasteraceae, Ranunculales) Reveals Potential Mechanisms of Evolutionary Specialization.</title>
        <authorList>
            <person name="Sun Y."/>
            <person name="Deng T."/>
            <person name="Zhang A."/>
            <person name="Moore M.J."/>
            <person name="Landis J.B."/>
            <person name="Lin N."/>
            <person name="Zhang H."/>
            <person name="Zhang X."/>
            <person name="Huang J."/>
            <person name="Zhang X."/>
            <person name="Sun H."/>
            <person name="Wang H."/>
        </authorList>
    </citation>
    <scope>NUCLEOTIDE SEQUENCE [LARGE SCALE GENOMIC DNA]</scope>
    <source>
        <strain evidence="4">TB1705</strain>
        <tissue evidence="4">Leaf</tissue>
    </source>
</reference>
<evidence type="ECO:0000313" key="5">
    <source>
        <dbReference type="Proteomes" id="UP000541444"/>
    </source>
</evidence>
<dbReference type="Gene3D" id="1.10.240.10">
    <property type="entry name" value="Tyrosyl-Transfer RNA Synthetase"/>
    <property type="match status" value="1"/>
</dbReference>
<dbReference type="PANTHER" id="PTHR46264:SF4">
    <property type="entry name" value="TYROSINE--TRNA LIGASE, CYTOPLASMIC"/>
    <property type="match status" value="1"/>
</dbReference>
<dbReference type="EC" id="6.1.1.1" evidence="1"/>
<dbReference type="InterPro" id="IPR050489">
    <property type="entry name" value="Tyr-tRNA_synthase"/>
</dbReference>
<dbReference type="AlphaFoldDB" id="A0A7J7MQX4"/>
<evidence type="ECO:0000256" key="3">
    <source>
        <dbReference type="ARBA" id="ARBA00048248"/>
    </source>
</evidence>
<dbReference type="PANTHER" id="PTHR46264">
    <property type="entry name" value="TYROSINE-TRNA LIGASE"/>
    <property type="match status" value="1"/>
</dbReference>
<evidence type="ECO:0000313" key="4">
    <source>
        <dbReference type="EMBL" id="KAF6157227.1"/>
    </source>
</evidence>
<dbReference type="InterPro" id="IPR014729">
    <property type="entry name" value="Rossmann-like_a/b/a_fold"/>
</dbReference>